<evidence type="ECO:0000313" key="4">
    <source>
        <dbReference type="EMBL" id="GAA1380264.1"/>
    </source>
</evidence>
<dbReference type="Pfam" id="PF13191">
    <property type="entry name" value="AAA_16"/>
    <property type="match status" value="1"/>
</dbReference>
<evidence type="ECO:0000256" key="1">
    <source>
        <dbReference type="ARBA" id="ARBA00022741"/>
    </source>
</evidence>
<gene>
    <name evidence="4" type="ORF">GCM10009613_04300</name>
</gene>
<dbReference type="InterPro" id="IPR000792">
    <property type="entry name" value="Tscrpt_reg_LuxR_C"/>
</dbReference>
<proteinExistence type="predicted"/>
<accession>A0ABN1XGK6</accession>
<dbReference type="PANTHER" id="PTHR16305:SF35">
    <property type="entry name" value="TRANSCRIPTIONAL ACTIVATOR DOMAIN"/>
    <property type="match status" value="1"/>
</dbReference>
<evidence type="ECO:0000256" key="2">
    <source>
        <dbReference type="ARBA" id="ARBA00022840"/>
    </source>
</evidence>
<dbReference type="SMART" id="SM00421">
    <property type="entry name" value="HTH_LUXR"/>
    <property type="match status" value="1"/>
</dbReference>
<dbReference type="CDD" id="cd06170">
    <property type="entry name" value="LuxR_C_like"/>
    <property type="match status" value="1"/>
</dbReference>
<dbReference type="PROSITE" id="PS50043">
    <property type="entry name" value="HTH_LUXR_2"/>
    <property type="match status" value="1"/>
</dbReference>
<organism evidence="4 5">
    <name type="scientific">Pseudonocardia kongjuensis</name>
    <dbReference type="NCBI Taxonomy" id="102227"/>
    <lineage>
        <taxon>Bacteria</taxon>
        <taxon>Bacillati</taxon>
        <taxon>Actinomycetota</taxon>
        <taxon>Actinomycetes</taxon>
        <taxon>Pseudonocardiales</taxon>
        <taxon>Pseudonocardiaceae</taxon>
        <taxon>Pseudonocardia</taxon>
    </lineage>
</organism>
<dbReference type="SUPFAM" id="SSF52540">
    <property type="entry name" value="P-loop containing nucleoside triphosphate hydrolases"/>
    <property type="match status" value="1"/>
</dbReference>
<dbReference type="InterPro" id="IPR016032">
    <property type="entry name" value="Sig_transdc_resp-reg_C-effctor"/>
</dbReference>
<comment type="caution">
    <text evidence="4">The sequence shown here is derived from an EMBL/GenBank/DDBJ whole genome shotgun (WGS) entry which is preliminary data.</text>
</comment>
<dbReference type="EMBL" id="BAAAJK010000001">
    <property type="protein sequence ID" value="GAA1380264.1"/>
    <property type="molecule type" value="Genomic_DNA"/>
</dbReference>
<dbReference type="PROSITE" id="PS00622">
    <property type="entry name" value="HTH_LUXR_1"/>
    <property type="match status" value="1"/>
</dbReference>
<dbReference type="InterPro" id="IPR041664">
    <property type="entry name" value="AAA_16"/>
</dbReference>
<dbReference type="Gene3D" id="1.10.10.10">
    <property type="entry name" value="Winged helix-like DNA-binding domain superfamily/Winged helix DNA-binding domain"/>
    <property type="match status" value="1"/>
</dbReference>
<dbReference type="PANTHER" id="PTHR16305">
    <property type="entry name" value="TESTICULAR SOLUBLE ADENYLYL CYCLASE"/>
    <property type="match status" value="1"/>
</dbReference>
<dbReference type="RefSeq" id="WP_344017844.1">
    <property type="nucleotide sequence ID" value="NZ_BAAAJK010000001.1"/>
</dbReference>
<dbReference type="SUPFAM" id="SSF46894">
    <property type="entry name" value="C-terminal effector domain of the bipartite response regulators"/>
    <property type="match status" value="1"/>
</dbReference>
<dbReference type="InterPro" id="IPR036388">
    <property type="entry name" value="WH-like_DNA-bd_sf"/>
</dbReference>
<evidence type="ECO:0000259" key="3">
    <source>
        <dbReference type="PROSITE" id="PS50043"/>
    </source>
</evidence>
<dbReference type="Proteomes" id="UP001501414">
    <property type="component" value="Unassembled WGS sequence"/>
</dbReference>
<dbReference type="InterPro" id="IPR027417">
    <property type="entry name" value="P-loop_NTPase"/>
</dbReference>
<name>A0ABN1XGK6_9PSEU</name>
<dbReference type="Pfam" id="PF00196">
    <property type="entry name" value="GerE"/>
    <property type="match status" value="1"/>
</dbReference>
<keyword evidence="2" id="KW-0067">ATP-binding</keyword>
<sequence length="889" mass="90546">MTTVRPTTEPFVGRVAELAAVDDAWAAACAGRPALVWVDGPAGAGKSALIARCAARTSGTVVLAADGDEDETALAYGYLDQLATQLPGRTSSLLGTPAGRRADPLAVGAELLAALGTLPAADPVLLLLDDLQWADRQSVGALLFVLRRLRHDRVLVLAGSRPAGPDPADAPDPPDPRWERLLGPGRDVRRLHLDGLSPAEVSDLAAALGRPLGSTGAAERLRAHTGGNPLYTRTLLEELPPEVLAGTSGVLPAPRPFAALVQARLARAGPDTDALVTAASVLGAGCPLGLAAAVAGIGDPAPALDGAVRLGLLRERAGTAPARIVFAHPLVRAAVLGGLSAVRRRELHAAAARLLPGRDAVLHRVAAAAGPDPELGDELAALAADRGTPGARAADLLRAAADLAVHPDTRERRTLAAARMLLDHGEIARAAAAEPVIARCAPGPGRDRLLGEIALLTGRFGRARELLDGLPGCGALALLDVIEGAPERAVRRGGAALSAAPGPAGRRMAGFAVVLGLAAGGRRDAAGALLDGLGAGPRAPVDALVARGVLAADDEDAALRLDAAVERARAGEPVRGLALALAFRAAAHDRLGEPGAVEGLELAVAAARDGGNRLAGTLAHAFAAEALAARGRLVPARAHLAADTGPRWWGADLGTGVGAAAVAAADGDPGAVLAALDPLTRPELAARADGLGLLAPRVLRVEALLATGLRDAAAAELEVLDARLAGRAPTRYTLDAVRLRLLLAAPDRPVPPLPGRPARAPLARGRLEYEAGRRLLGTGARRAGVDLLRAARERFAGLGAVPDRVRCDTVLHDAGLTPPGPAGPSGVLGLTPHERAVVGLVVRGLTNREVAEQLFVTPRTVAYHLSNVYAKLGVTGRRQLRAVTARAGG</sequence>
<keyword evidence="5" id="KW-1185">Reference proteome</keyword>
<reference evidence="4 5" key="1">
    <citation type="journal article" date="2019" name="Int. J. Syst. Evol. Microbiol.">
        <title>The Global Catalogue of Microorganisms (GCM) 10K type strain sequencing project: providing services to taxonomists for standard genome sequencing and annotation.</title>
        <authorList>
            <consortium name="The Broad Institute Genomics Platform"/>
            <consortium name="The Broad Institute Genome Sequencing Center for Infectious Disease"/>
            <person name="Wu L."/>
            <person name="Ma J."/>
        </authorList>
    </citation>
    <scope>NUCLEOTIDE SEQUENCE [LARGE SCALE GENOMIC DNA]</scope>
    <source>
        <strain evidence="4 5">JCM 11896</strain>
    </source>
</reference>
<keyword evidence="1" id="KW-0547">Nucleotide-binding</keyword>
<dbReference type="PRINTS" id="PR00038">
    <property type="entry name" value="HTHLUXR"/>
</dbReference>
<evidence type="ECO:0000313" key="5">
    <source>
        <dbReference type="Proteomes" id="UP001501414"/>
    </source>
</evidence>
<protein>
    <recommendedName>
        <fullName evidence="3">HTH luxR-type domain-containing protein</fullName>
    </recommendedName>
</protein>
<feature type="domain" description="HTH luxR-type" evidence="3">
    <location>
        <begin position="823"/>
        <end position="888"/>
    </location>
</feature>